<evidence type="ECO:0000259" key="2">
    <source>
        <dbReference type="PROSITE" id="PS51037"/>
    </source>
</evidence>
<dbReference type="Proteomes" id="UP000563426">
    <property type="component" value="Unassembled WGS sequence"/>
</dbReference>
<dbReference type="EMBL" id="JABFJV010000081">
    <property type="protein sequence ID" value="NOK34755.1"/>
    <property type="molecule type" value="Genomic_DNA"/>
</dbReference>
<organism evidence="3 4">
    <name type="scientific">Corallococcus exercitus</name>
    <dbReference type="NCBI Taxonomy" id="2316736"/>
    <lineage>
        <taxon>Bacteria</taxon>
        <taxon>Pseudomonadati</taxon>
        <taxon>Myxococcota</taxon>
        <taxon>Myxococcia</taxon>
        <taxon>Myxococcales</taxon>
        <taxon>Cystobacterineae</taxon>
        <taxon>Myxococcaceae</taxon>
        <taxon>Corallococcus</taxon>
    </lineage>
</organism>
<dbReference type="InterPro" id="IPR000157">
    <property type="entry name" value="TIR_dom"/>
</dbReference>
<dbReference type="AlphaFoldDB" id="A0A7Y4KK17"/>
<dbReference type="InterPro" id="IPR038704">
    <property type="entry name" value="YEAST_sf"/>
</dbReference>
<gene>
    <name evidence="3" type="ORF">HMI49_16270</name>
</gene>
<accession>A0A7Y4KK17</accession>
<dbReference type="InterPro" id="IPR035897">
    <property type="entry name" value="Toll_tir_struct_dom_sf"/>
</dbReference>
<dbReference type="RefSeq" id="WP_171435758.1">
    <property type="nucleotide sequence ID" value="NZ_JABFJV010000081.1"/>
</dbReference>
<sequence length="247" mass="27615">MSLRIAQSDKYAGDGWWRWAVWLEGTQEELSQVESVTYFLHPTFPTPVRKVQTRRTNFRLQLKGYGGFTLKARVDFRDKKSRMLRHELRLELPKEPHKLGMPRSDSAMEAEQPAQSRERPQVFLSYSVADAKVADLVKQTLQTRGVTAVDASSSLEPGSSLRETISQALLSSDAMVTIHSDASNRWVDAEVATARARDIPVISVVLGDNGVKHRDSASTKAIHFSHSPGRGEVEAKLSGMLPDFLKK</sequence>
<dbReference type="GO" id="GO:0007165">
    <property type="term" value="P:signal transduction"/>
    <property type="evidence" value="ECO:0007669"/>
    <property type="project" value="InterPro"/>
</dbReference>
<reference evidence="3 4" key="1">
    <citation type="submission" date="2020-05" db="EMBL/GenBank/DDBJ databases">
        <authorList>
            <person name="Whitworth D."/>
        </authorList>
    </citation>
    <scope>NUCLEOTIDE SEQUENCE [LARGE SCALE GENOMIC DNA]</scope>
    <source>
        <strain evidence="3 4">AB043B</strain>
    </source>
</reference>
<comment type="caution">
    <text evidence="3">The sequence shown here is derived from an EMBL/GenBank/DDBJ whole genome shotgun (WGS) entry which is preliminary data.</text>
</comment>
<dbReference type="PROSITE" id="PS51037">
    <property type="entry name" value="YEATS"/>
    <property type="match status" value="1"/>
</dbReference>
<dbReference type="Pfam" id="PF20305">
    <property type="entry name" value="pYEATS"/>
    <property type="match status" value="1"/>
</dbReference>
<name>A0A7Y4KK17_9BACT</name>
<dbReference type="SUPFAM" id="SSF52200">
    <property type="entry name" value="Toll/Interleukin receptor TIR domain"/>
    <property type="match status" value="1"/>
</dbReference>
<dbReference type="Gene3D" id="2.60.40.1970">
    <property type="entry name" value="YEATS domain"/>
    <property type="match status" value="1"/>
</dbReference>
<protein>
    <submittedName>
        <fullName evidence="3">TIR domain-containing protein</fullName>
    </submittedName>
</protein>
<proteinExistence type="predicted"/>
<dbReference type="InterPro" id="IPR055129">
    <property type="entry name" value="YEATS_dom"/>
</dbReference>
<feature type="region of interest" description="Disordered" evidence="1">
    <location>
        <begin position="96"/>
        <end position="119"/>
    </location>
</feature>
<dbReference type="Gene3D" id="3.40.50.10140">
    <property type="entry name" value="Toll/interleukin-1 receptor homology (TIR) domain"/>
    <property type="match status" value="1"/>
</dbReference>
<evidence type="ECO:0000256" key="1">
    <source>
        <dbReference type="SAM" id="MobiDB-lite"/>
    </source>
</evidence>
<evidence type="ECO:0000313" key="3">
    <source>
        <dbReference type="EMBL" id="NOK34755.1"/>
    </source>
</evidence>
<keyword evidence="4" id="KW-1185">Reference proteome</keyword>
<dbReference type="Pfam" id="PF13676">
    <property type="entry name" value="TIR_2"/>
    <property type="match status" value="1"/>
</dbReference>
<feature type="domain" description="YEATS" evidence="2">
    <location>
        <begin position="1"/>
        <end position="116"/>
    </location>
</feature>
<dbReference type="InterPro" id="IPR046888">
    <property type="entry name" value="pYEATS"/>
</dbReference>
<evidence type="ECO:0000313" key="4">
    <source>
        <dbReference type="Proteomes" id="UP000563426"/>
    </source>
</evidence>